<evidence type="ECO:0000313" key="4">
    <source>
        <dbReference type="Proteomes" id="UP000242972"/>
    </source>
</evidence>
<accession>A0A2T2XI13</accession>
<dbReference type="PANTHER" id="PTHR38133:SF1">
    <property type="entry name" value="SLR1429 PROTEIN"/>
    <property type="match status" value="1"/>
</dbReference>
<name>A0A2T2XI13_9FIRM</name>
<comment type="caution">
    <text evidence="3">The sequence shown here is derived from an EMBL/GenBank/DDBJ whole genome shotgun (WGS) entry which is preliminary data.</text>
</comment>
<dbReference type="PANTHER" id="PTHR38133">
    <property type="entry name" value="SLR1429 PROTEIN"/>
    <property type="match status" value="1"/>
</dbReference>
<sequence>MANVSNGSRNRVFGASWLGELWVAELGQLVWGSRLARGKSYARQGKVLDLVVTPGTITGKVRGSQTRPYTVSLYFAVWSDADLSVIAGEVMKLPRLLGQLLSGQLSRELLTLMEELEFPILPSEQYHADFSCSCPDWGACKHIAAVWYRFADEIDRDPMVLLEVHGLDATRLASLLESAIGLETADEPAIACLPNEPHLFWQYPHHAIPDIEPSSAPPAPALLLRRMGNPPYWSLGTDLESLLREVYRRSSKVAAQQWDLWQQHKEQLSSLPPDESRAED</sequence>
<organism evidence="3 4">
    <name type="scientific">Sulfobacillus benefaciens</name>
    <dbReference type="NCBI Taxonomy" id="453960"/>
    <lineage>
        <taxon>Bacteria</taxon>
        <taxon>Bacillati</taxon>
        <taxon>Bacillota</taxon>
        <taxon>Clostridia</taxon>
        <taxon>Eubacteriales</taxon>
        <taxon>Clostridiales Family XVII. Incertae Sedis</taxon>
        <taxon>Sulfobacillus</taxon>
    </lineage>
</organism>
<dbReference type="InterPro" id="IPR007527">
    <property type="entry name" value="Znf_SWIM"/>
</dbReference>
<feature type="domain" description="SWIM-type" evidence="2">
    <location>
        <begin position="118"/>
        <end position="151"/>
    </location>
</feature>
<keyword evidence="1" id="KW-0862">Zinc</keyword>
<reference evidence="3 4" key="1">
    <citation type="journal article" date="2014" name="BMC Genomics">
        <title>Comparison of environmental and isolate Sulfobacillus genomes reveals diverse carbon, sulfur, nitrogen, and hydrogen metabolisms.</title>
        <authorList>
            <person name="Justice N.B."/>
            <person name="Norman A."/>
            <person name="Brown C.T."/>
            <person name="Singh A."/>
            <person name="Thomas B.C."/>
            <person name="Banfield J.F."/>
        </authorList>
    </citation>
    <scope>NUCLEOTIDE SEQUENCE [LARGE SCALE GENOMIC DNA]</scope>
    <source>
        <strain evidence="3">AMDSBA4</strain>
    </source>
</reference>
<proteinExistence type="predicted"/>
<evidence type="ECO:0000256" key="1">
    <source>
        <dbReference type="PROSITE-ProRule" id="PRU00325"/>
    </source>
</evidence>
<evidence type="ECO:0000259" key="2">
    <source>
        <dbReference type="PROSITE" id="PS50966"/>
    </source>
</evidence>
<gene>
    <name evidence="3" type="ORF">C7B46_06765</name>
</gene>
<dbReference type="GO" id="GO:0008270">
    <property type="term" value="F:zinc ion binding"/>
    <property type="evidence" value="ECO:0007669"/>
    <property type="project" value="UniProtKB-KW"/>
</dbReference>
<dbReference type="Proteomes" id="UP000242972">
    <property type="component" value="Unassembled WGS sequence"/>
</dbReference>
<protein>
    <recommendedName>
        <fullName evidence="2">SWIM-type domain-containing protein</fullName>
    </recommendedName>
</protein>
<dbReference type="EMBL" id="PXYW01000012">
    <property type="protein sequence ID" value="PSR34097.1"/>
    <property type="molecule type" value="Genomic_DNA"/>
</dbReference>
<dbReference type="PROSITE" id="PS50966">
    <property type="entry name" value="ZF_SWIM"/>
    <property type="match status" value="1"/>
</dbReference>
<dbReference type="AlphaFoldDB" id="A0A2T2XI13"/>
<keyword evidence="1" id="KW-0479">Metal-binding</keyword>
<evidence type="ECO:0000313" key="3">
    <source>
        <dbReference type="EMBL" id="PSR34097.1"/>
    </source>
</evidence>
<keyword evidence="1" id="KW-0863">Zinc-finger</keyword>